<reference evidence="3" key="1">
    <citation type="submission" date="2016-04" db="EMBL/GenBank/DDBJ databases">
        <title>Cephalotus genome sequencing.</title>
        <authorList>
            <person name="Fukushima K."/>
            <person name="Hasebe M."/>
            <person name="Fang X."/>
        </authorList>
    </citation>
    <scope>NUCLEOTIDE SEQUENCE [LARGE SCALE GENOMIC DNA]</scope>
    <source>
        <strain evidence="3">cv. St1</strain>
    </source>
</reference>
<dbReference type="PANTHER" id="PTHR33132">
    <property type="entry name" value="OSJNBB0118P14.9 PROTEIN"/>
    <property type="match status" value="1"/>
</dbReference>
<protein>
    <submittedName>
        <fullName evidence="2">Uncharacterized protein</fullName>
    </submittedName>
</protein>
<accession>A0A1Q3AVD9</accession>
<dbReference type="InParanoid" id="A0A1Q3AVD9"/>
<feature type="compositionally biased region" description="Polar residues" evidence="1">
    <location>
        <begin position="79"/>
        <end position="99"/>
    </location>
</feature>
<dbReference type="OrthoDB" id="1932391at2759"/>
<evidence type="ECO:0000313" key="2">
    <source>
        <dbReference type="EMBL" id="GAV59650.1"/>
    </source>
</evidence>
<name>A0A1Q3AVD9_CEPFO</name>
<comment type="caution">
    <text evidence="2">The sequence shown here is derived from an EMBL/GenBank/DDBJ whole genome shotgun (WGS) entry which is preliminary data.</text>
</comment>
<evidence type="ECO:0000313" key="3">
    <source>
        <dbReference type="Proteomes" id="UP000187406"/>
    </source>
</evidence>
<evidence type="ECO:0000256" key="1">
    <source>
        <dbReference type="SAM" id="MobiDB-lite"/>
    </source>
</evidence>
<dbReference type="Proteomes" id="UP000187406">
    <property type="component" value="Unassembled WGS sequence"/>
</dbReference>
<keyword evidence="3" id="KW-1185">Reference proteome</keyword>
<dbReference type="PANTHER" id="PTHR33132:SF135">
    <property type="entry name" value="OS02G0799700 PROTEIN"/>
    <property type="match status" value="1"/>
</dbReference>
<dbReference type="EMBL" id="BDDD01000120">
    <property type="protein sequence ID" value="GAV59650.1"/>
    <property type="molecule type" value="Genomic_DNA"/>
</dbReference>
<gene>
    <name evidence="2" type="ORF">CFOL_v3_03181</name>
</gene>
<proteinExistence type="predicted"/>
<dbReference type="AlphaFoldDB" id="A0A1Q3AVD9"/>
<organism evidence="2 3">
    <name type="scientific">Cephalotus follicularis</name>
    <name type="common">Albany pitcher plant</name>
    <dbReference type="NCBI Taxonomy" id="3775"/>
    <lineage>
        <taxon>Eukaryota</taxon>
        <taxon>Viridiplantae</taxon>
        <taxon>Streptophyta</taxon>
        <taxon>Embryophyta</taxon>
        <taxon>Tracheophyta</taxon>
        <taxon>Spermatophyta</taxon>
        <taxon>Magnoliopsida</taxon>
        <taxon>eudicotyledons</taxon>
        <taxon>Gunneridae</taxon>
        <taxon>Pentapetalae</taxon>
        <taxon>rosids</taxon>
        <taxon>fabids</taxon>
        <taxon>Oxalidales</taxon>
        <taxon>Cephalotaceae</taxon>
        <taxon>Cephalotus</taxon>
    </lineage>
</organism>
<feature type="region of interest" description="Disordered" evidence="1">
    <location>
        <begin position="73"/>
        <end position="99"/>
    </location>
</feature>
<sequence>MNEREEQKPPMKKNMNVTVPEISVAEFKRQSSLDVSPRSHVMGAGRPRFNCLCSPTTHAGSFRCRHHRVPGMTRGGSVGSNLSLLASKSGPLSDSLQAQ</sequence>